<dbReference type="Proteomes" id="UP000807469">
    <property type="component" value="Unassembled WGS sequence"/>
</dbReference>
<dbReference type="AlphaFoldDB" id="A0A9P5Z6N4"/>
<dbReference type="CDD" id="cd22851">
    <property type="entry name" value="SMN_N"/>
    <property type="match status" value="1"/>
</dbReference>
<dbReference type="Pfam" id="PF20636">
    <property type="entry name" value="SMN_G2-BD"/>
    <property type="match status" value="1"/>
</dbReference>
<feature type="compositionally biased region" description="Basic residues" evidence="1">
    <location>
        <begin position="38"/>
        <end position="49"/>
    </location>
</feature>
<feature type="compositionally biased region" description="Acidic residues" evidence="1">
    <location>
        <begin position="87"/>
        <end position="110"/>
    </location>
</feature>
<accession>A0A9P5Z6N4</accession>
<reference evidence="3" key="1">
    <citation type="submission" date="2020-11" db="EMBL/GenBank/DDBJ databases">
        <authorList>
            <consortium name="DOE Joint Genome Institute"/>
            <person name="Ahrendt S."/>
            <person name="Riley R."/>
            <person name="Andreopoulos W."/>
            <person name="Labutti K."/>
            <person name="Pangilinan J."/>
            <person name="Ruiz-Duenas F.J."/>
            <person name="Barrasa J.M."/>
            <person name="Sanchez-Garcia M."/>
            <person name="Camarero S."/>
            <person name="Miyauchi S."/>
            <person name="Serrano A."/>
            <person name="Linde D."/>
            <person name="Babiker R."/>
            <person name="Drula E."/>
            <person name="Ayuso-Fernandez I."/>
            <person name="Pacheco R."/>
            <person name="Padilla G."/>
            <person name="Ferreira P."/>
            <person name="Barriuso J."/>
            <person name="Kellner H."/>
            <person name="Castanera R."/>
            <person name="Alfaro M."/>
            <person name="Ramirez L."/>
            <person name="Pisabarro A.G."/>
            <person name="Kuo A."/>
            <person name="Tritt A."/>
            <person name="Lipzen A."/>
            <person name="He G."/>
            <person name="Yan M."/>
            <person name="Ng V."/>
            <person name="Cullen D."/>
            <person name="Martin F."/>
            <person name="Rosso M.-N."/>
            <person name="Henrissat B."/>
            <person name="Hibbett D."/>
            <person name="Martinez A.T."/>
            <person name="Grigoriev I.V."/>
        </authorList>
    </citation>
    <scope>NUCLEOTIDE SEQUENCE</scope>
    <source>
        <strain evidence="3">CIRM-BRFM 674</strain>
    </source>
</reference>
<evidence type="ECO:0000259" key="2">
    <source>
        <dbReference type="Pfam" id="PF20636"/>
    </source>
</evidence>
<feature type="compositionally biased region" description="Acidic residues" evidence="1">
    <location>
        <begin position="279"/>
        <end position="307"/>
    </location>
</feature>
<dbReference type="CDD" id="cd22852">
    <property type="entry name" value="SMN_C"/>
    <property type="match status" value="1"/>
</dbReference>
<dbReference type="EMBL" id="MU155166">
    <property type="protein sequence ID" value="KAF9482418.1"/>
    <property type="molecule type" value="Genomic_DNA"/>
</dbReference>
<comment type="caution">
    <text evidence="3">The sequence shown here is derived from an EMBL/GenBank/DDBJ whole genome shotgun (WGS) entry which is preliminary data.</text>
</comment>
<dbReference type="InterPro" id="IPR047313">
    <property type="entry name" value="SMN_C"/>
</dbReference>
<proteinExistence type="predicted"/>
<dbReference type="OrthoDB" id="197400at2759"/>
<dbReference type="InterPro" id="IPR049481">
    <property type="entry name" value="SMN_G2-BD"/>
</dbReference>
<sequence length="314" mass="34806">MAARTVVSYDDITLPYDQEETSLPLPPPPSKSNGQPPSKKRKKNNNQKGKHWDDPTSKSASNSQRAENKKQPKKSNWDFSSTNFVEGEGEDGAVEGGADEGECEEEEEESRELTHEEIWDDSALVYAWESAMEEYKAYHGGDDAWKKEPVKKSPLWYNVPIDTSKKPTKTSDITPAVIVASVDASTMKDDSEEDSKPLNFDTFVPSHDPSLETPQVDVAENYVPETPAGAMVSQDEAFSRALNAMYWSGYWTAMYHAQRQTPQSGISSAPTAPAPIPIENDEGIMEAEGEADDDEDDNEDIEVDDNGDFVSTQR</sequence>
<evidence type="ECO:0000256" key="1">
    <source>
        <dbReference type="SAM" id="MobiDB-lite"/>
    </source>
</evidence>
<feature type="domain" description="Survival Motor Neuron Gemin2-binding" evidence="2">
    <location>
        <begin position="116"/>
        <end position="139"/>
    </location>
</feature>
<keyword evidence="4" id="KW-1185">Reference proteome</keyword>
<gene>
    <name evidence="3" type="ORF">BDN70DRAFT_875174</name>
</gene>
<feature type="region of interest" description="Disordered" evidence="1">
    <location>
        <begin position="262"/>
        <end position="314"/>
    </location>
</feature>
<feature type="region of interest" description="Disordered" evidence="1">
    <location>
        <begin position="1"/>
        <end position="118"/>
    </location>
</feature>
<protein>
    <recommendedName>
        <fullName evidence="2">Survival Motor Neuron Gemin2-binding domain-containing protein</fullName>
    </recommendedName>
</protein>
<evidence type="ECO:0000313" key="3">
    <source>
        <dbReference type="EMBL" id="KAF9482418.1"/>
    </source>
</evidence>
<organism evidence="3 4">
    <name type="scientific">Pholiota conissans</name>
    <dbReference type="NCBI Taxonomy" id="109636"/>
    <lineage>
        <taxon>Eukaryota</taxon>
        <taxon>Fungi</taxon>
        <taxon>Dikarya</taxon>
        <taxon>Basidiomycota</taxon>
        <taxon>Agaricomycotina</taxon>
        <taxon>Agaricomycetes</taxon>
        <taxon>Agaricomycetidae</taxon>
        <taxon>Agaricales</taxon>
        <taxon>Agaricineae</taxon>
        <taxon>Strophariaceae</taxon>
        <taxon>Pholiota</taxon>
    </lineage>
</organism>
<name>A0A9P5Z6N4_9AGAR</name>
<evidence type="ECO:0000313" key="4">
    <source>
        <dbReference type="Proteomes" id="UP000807469"/>
    </source>
</evidence>